<feature type="region of interest" description="Disordered" evidence="4">
    <location>
        <begin position="307"/>
        <end position="351"/>
    </location>
</feature>
<gene>
    <name evidence="5" type="ORF">ERUC_LOCUS13841</name>
</gene>
<dbReference type="PROSITE" id="PS50294">
    <property type="entry name" value="WD_REPEATS_REGION"/>
    <property type="match status" value="1"/>
</dbReference>
<dbReference type="EMBL" id="CAKOAT010130709">
    <property type="protein sequence ID" value="CAH8336665.1"/>
    <property type="molecule type" value="Genomic_DNA"/>
</dbReference>
<feature type="repeat" description="WD" evidence="3">
    <location>
        <begin position="134"/>
        <end position="176"/>
    </location>
</feature>
<dbReference type="Pfam" id="PF00400">
    <property type="entry name" value="WD40"/>
    <property type="match status" value="3"/>
</dbReference>
<feature type="region of interest" description="Disordered" evidence="4">
    <location>
        <begin position="486"/>
        <end position="514"/>
    </location>
</feature>
<feature type="region of interest" description="Disordered" evidence="4">
    <location>
        <begin position="432"/>
        <end position="456"/>
    </location>
</feature>
<dbReference type="PANTHER" id="PTHR22874">
    <property type="entry name" value="ACTIVATING MOLECULE IN BECN1-REGULATED AUTOPHAGY PROTEIN 1"/>
    <property type="match status" value="1"/>
</dbReference>
<keyword evidence="6" id="KW-1185">Reference proteome</keyword>
<feature type="region of interest" description="Disordered" evidence="4">
    <location>
        <begin position="1"/>
        <end position="20"/>
    </location>
</feature>
<organism evidence="5 6">
    <name type="scientific">Eruca vesicaria subsp. sativa</name>
    <name type="common">Garden rocket</name>
    <name type="synonym">Eruca sativa</name>
    <dbReference type="NCBI Taxonomy" id="29727"/>
    <lineage>
        <taxon>Eukaryota</taxon>
        <taxon>Viridiplantae</taxon>
        <taxon>Streptophyta</taxon>
        <taxon>Embryophyta</taxon>
        <taxon>Tracheophyta</taxon>
        <taxon>Spermatophyta</taxon>
        <taxon>Magnoliopsida</taxon>
        <taxon>eudicotyledons</taxon>
        <taxon>Gunneridae</taxon>
        <taxon>Pentapetalae</taxon>
        <taxon>rosids</taxon>
        <taxon>malvids</taxon>
        <taxon>Brassicales</taxon>
        <taxon>Brassicaceae</taxon>
        <taxon>Brassiceae</taxon>
        <taxon>Eruca</taxon>
    </lineage>
</organism>
<evidence type="ECO:0000256" key="3">
    <source>
        <dbReference type="PROSITE-ProRule" id="PRU00221"/>
    </source>
</evidence>
<dbReference type="Proteomes" id="UP001642260">
    <property type="component" value="Unassembled WGS sequence"/>
</dbReference>
<dbReference type="PANTHER" id="PTHR22874:SF8">
    <property type="entry name" value="TRANSDUCIN FAMILY PROTEIN _ WD-40 REPEAT FAMILY PROTEIN"/>
    <property type="match status" value="1"/>
</dbReference>
<evidence type="ECO:0000256" key="1">
    <source>
        <dbReference type="ARBA" id="ARBA00022574"/>
    </source>
</evidence>
<feature type="compositionally biased region" description="Polar residues" evidence="4">
    <location>
        <begin position="309"/>
        <end position="337"/>
    </location>
</feature>
<keyword evidence="2" id="KW-0677">Repeat</keyword>
<dbReference type="FunFam" id="2.130.10.10:FF:000476">
    <property type="entry name" value="Activating molecule in BECN1-regulated autophagy protein"/>
    <property type="match status" value="1"/>
</dbReference>
<protein>
    <recommendedName>
        <fullName evidence="7">Transducin family protein / WD-40 repeat family protein</fullName>
    </recommendedName>
</protein>
<evidence type="ECO:0000256" key="2">
    <source>
        <dbReference type="ARBA" id="ARBA00022737"/>
    </source>
</evidence>
<dbReference type="InterPro" id="IPR019775">
    <property type="entry name" value="WD40_repeat_CS"/>
</dbReference>
<dbReference type="InterPro" id="IPR052596">
    <property type="entry name" value="AMBRA1_autophagy"/>
</dbReference>
<reference evidence="5 6" key="1">
    <citation type="submission" date="2022-03" db="EMBL/GenBank/DDBJ databases">
        <authorList>
            <person name="Macdonald S."/>
            <person name="Ahmed S."/>
            <person name="Newling K."/>
        </authorList>
    </citation>
    <scope>NUCLEOTIDE SEQUENCE [LARGE SCALE GENOMIC DNA]</scope>
</reference>
<dbReference type="AlphaFoldDB" id="A0ABC8JVX8"/>
<sequence length="785" mass="85197">MTEPMWSHDQPSPKPLANSHRQRCRSVFKLLVQREISPKTKFVPRKRWGVNQCGADSSCGTSSEPVSERGHNLISWVEAESLLHLSAKYCPLVPPPRSTIAAAFSSDGRTLASTHGDHTVKIIDCETGKCLKVLSGHRRTPWVVRFHPRHSEIIASGSLDHEVRLWNAKTPECIRSHDFYKPIASIAFHAEGDLLAVASGHKLHIWQYNKLGEDSSPAIVLKTRRSLRAVHFHPHGVPLLLTAEVTDIDSSDSAMTRATSPGYLRYPPPAIFFTNTQGGSRTTMAAELPLVPLPYLVLPSYSADDPRIQHSTGPRNAQSRFQIHQSPVEQGSRTMSPPTLPLSMSGDLARSPVNSASSMLAAQAGARTSTTAVDAMDIDEAQPIGRNRVPSQVLSQPDSLEFGQLQQLAHLRDRGSWEIPFLQGWLMAQSQAGASGSSGHASSTPHTGSSAPHSATASLEAAVASLEIPGGVNLYGVSARGDSRDRVSQSRFAGSGLAEGIPSRNTQQQGTDAQPVVNRIPSELASSIAAAELPCTVKLRVWSHDIKDPCAILKSDKCRLTIHHAVLCSEMGAHFSPCGRYLAACVACVVPHAETDPGLQTLVQQDSGLATSPTRHPVTAHQVMYELRVYSLEKETFGSVLVSRAIRAAHCLTSIQFSPTSEHILLAYGRRHGSLLKSIVSDGETTSHFFTVLEIYRVSDMELVRVLPSSEDEVNVASFHPSPGGGLVYGTKEGKLRIFRYNTAVASNLTAPNSSPEKNLAEVELLRRLIDLLVIIKVKKSLKSK</sequence>
<dbReference type="SMART" id="SM00320">
    <property type="entry name" value="WD40"/>
    <property type="match status" value="4"/>
</dbReference>
<evidence type="ECO:0008006" key="7">
    <source>
        <dbReference type="Google" id="ProtNLM"/>
    </source>
</evidence>
<evidence type="ECO:0000313" key="6">
    <source>
        <dbReference type="Proteomes" id="UP001642260"/>
    </source>
</evidence>
<dbReference type="PROSITE" id="PS00678">
    <property type="entry name" value="WD_REPEATS_1"/>
    <property type="match status" value="1"/>
</dbReference>
<dbReference type="Gene3D" id="2.130.10.10">
    <property type="entry name" value="YVTN repeat-like/Quinoprotein amine dehydrogenase"/>
    <property type="match status" value="2"/>
</dbReference>
<keyword evidence="1 3" id="KW-0853">WD repeat</keyword>
<dbReference type="SUPFAM" id="SSF50978">
    <property type="entry name" value="WD40 repeat-like"/>
    <property type="match status" value="1"/>
</dbReference>
<dbReference type="InterPro" id="IPR015943">
    <property type="entry name" value="WD40/YVTN_repeat-like_dom_sf"/>
</dbReference>
<proteinExistence type="predicted"/>
<accession>A0ABC8JVX8</accession>
<evidence type="ECO:0000256" key="4">
    <source>
        <dbReference type="SAM" id="MobiDB-lite"/>
    </source>
</evidence>
<comment type="caution">
    <text evidence="5">The sequence shown here is derived from an EMBL/GenBank/DDBJ whole genome shotgun (WGS) entry which is preliminary data.</text>
</comment>
<dbReference type="PROSITE" id="PS50082">
    <property type="entry name" value="WD_REPEATS_2"/>
    <property type="match status" value="1"/>
</dbReference>
<name>A0ABC8JVX8_ERUVS</name>
<dbReference type="InterPro" id="IPR001680">
    <property type="entry name" value="WD40_rpt"/>
</dbReference>
<feature type="compositionally biased region" description="Polar residues" evidence="4">
    <location>
        <begin position="503"/>
        <end position="512"/>
    </location>
</feature>
<dbReference type="InterPro" id="IPR036322">
    <property type="entry name" value="WD40_repeat_dom_sf"/>
</dbReference>
<feature type="compositionally biased region" description="Low complexity" evidence="4">
    <location>
        <begin position="432"/>
        <end position="454"/>
    </location>
</feature>
<evidence type="ECO:0000313" key="5">
    <source>
        <dbReference type="EMBL" id="CAH8336665.1"/>
    </source>
</evidence>